<keyword evidence="3" id="KW-0813">Transport</keyword>
<evidence type="ECO:0000313" key="11">
    <source>
        <dbReference type="Proteomes" id="UP001214441"/>
    </source>
</evidence>
<sequence length="279" mass="28573">MTTVEMVAVLLAGVGAGGINAVVGSGSLITFPVLLATGMPPVTATVSNALGVIPGSLTGALGYREELRGQGRRLLRLGTGALLGGFTGATLLLTLPAAAFERIVPVLVGLALVLVVLQPWLSRAVRRRREAAAAAGEHTADEHMASEHVASEHAGSRPGRTRRDGGPLLYAGLTLASVYGGYFAAAQGILYIALMGMLLDETLHRLNAAKNVLVALVNAVAALFFLFVADFSWTAVALIAAGSALGGHVGARIGRRLSPTVLRGLVVAVGGVALVHLLR</sequence>
<feature type="transmembrane region" description="Helical" evidence="8">
    <location>
        <begin position="75"/>
        <end position="97"/>
    </location>
</feature>
<dbReference type="Proteomes" id="UP001214441">
    <property type="component" value="Unassembled WGS sequence"/>
</dbReference>
<dbReference type="EMBL" id="JANCPR020000083">
    <property type="protein sequence ID" value="MDJ1138343.1"/>
    <property type="molecule type" value="Genomic_DNA"/>
</dbReference>
<keyword evidence="7 8" id="KW-0472">Membrane</keyword>
<dbReference type="PANTHER" id="PTHR30269">
    <property type="entry name" value="TRANSMEMBRANE PROTEIN YFCA"/>
    <property type="match status" value="1"/>
</dbReference>
<reference evidence="10 11" key="1">
    <citation type="submission" date="2023-05" db="EMBL/GenBank/DDBJ databases">
        <title>Streptantibioticus silvisoli sp. nov., acidotolerant actinomycetes 1 from pine litter.</title>
        <authorList>
            <person name="Swiecimska M."/>
            <person name="Golinska P."/>
            <person name="Sangal V."/>
            <person name="Wachnowicz B."/>
            <person name="Goodfellow M."/>
        </authorList>
    </citation>
    <scope>NUCLEOTIDE SEQUENCE [LARGE SCALE GENOMIC DNA]</scope>
    <source>
        <strain evidence="10 11">DSM 42109</strain>
    </source>
</reference>
<dbReference type="RefSeq" id="WP_274046701.1">
    <property type="nucleotide sequence ID" value="NZ_JANCPR020000083.1"/>
</dbReference>
<feature type="transmembrane region" description="Helical" evidence="8">
    <location>
        <begin position="103"/>
        <end position="121"/>
    </location>
</feature>
<evidence type="ECO:0000256" key="6">
    <source>
        <dbReference type="ARBA" id="ARBA00022989"/>
    </source>
</evidence>
<protein>
    <recommendedName>
        <fullName evidence="8">Probable membrane transporter protein</fullName>
    </recommendedName>
</protein>
<feature type="transmembrane region" description="Helical" evidence="8">
    <location>
        <begin position="45"/>
        <end position="63"/>
    </location>
</feature>
<name>A0ABT7ACK3_9ACTN</name>
<feature type="transmembrane region" description="Helical" evidence="8">
    <location>
        <begin position="168"/>
        <end position="193"/>
    </location>
</feature>
<evidence type="ECO:0000256" key="3">
    <source>
        <dbReference type="ARBA" id="ARBA00022448"/>
    </source>
</evidence>
<feature type="compositionally biased region" description="Basic and acidic residues" evidence="9">
    <location>
        <begin position="138"/>
        <end position="162"/>
    </location>
</feature>
<keyword evidence="11" id="KW-1185">Reference proteome</keyword>
<evidence type="ECO:0000313" key="10">
    <source>
        <dbReference type="EMBL" id="MDJ1138343.1"/>
    </source>
</evidence>
<keyword evidence="6 8" id="KW-1133">Transmembrane helix</keyword>
<gene>
    <name evidence="10" type="ORF">NMN56_041580</name>
</gene>
<accession>A0ABT7ACK3</accession>
<keyword evidence="4 8" id="KW-1003">Cell membrane</keyword>
<comment type="subcellular location">
    <subcellularLocation>
        <location evidence="1 8">Cell membrane</location>
        <topology evidence="1 8">Multi-pass membrane protein</topology>
    </subcellularLocation>
</comment>
<evidence type="ECO:0000256" key="1">
    <source>
        <dbReference type="ARBA" id="ARBA00004651"/>
    </source>
</evidence>
<dbReference type="InterPro" id="IPR002781">
    <property type="entry name" value="TM_pro_TauE-like"/>
</dbReference>
<dbReference type="Pfam" id="PF01925">
    <property type="entry name" value="TauE"/>
    <property type="match status" value="1"/>
</dbReference>
<organism evidence="10 11">
    <name type="scientific">Streptomyces iconiensis</name>
    <dbReference type="NCBI Taxonomy" id="1384038"/>
    <lineage>
        <taxon>Bacteria</taxon>
        <taxon>Bacillati</taxon>
        <taxon>Actinomycetota</taxon>
        <taxon>Actinomycetes</taxon>
        <taxon>Kitasatosporales</taxon>
        <taxon>Streptomycetaceae</taxon>
        <taxon>Streptomyces</taxon>
    </lineage>
</organism>
<feature type="transmembrane region" description="Helical" evidence="8">
    <location>
        <begin position="213"/>
        <end position="240"/>
    </location>
</feature>
<evidence type="ECO:0000256" key="4">
    <source>
        <dbReference type="ARBA" id="ARBA00022475"/>
    </source>
</evidence>
<proteinExistence type="inferred from homology"/>
<evidence type="ECO:0000256" key="2">
    <source>
        <dbReference type="ARBA" id="ARBA00009142"/>
    </source>
</evidence>
<dbReference type="PANTHER" id="PTHR30269:SF0">
    <property type="entry name" value="MEMBRANE TRANSPORTER PROTEIN YFCA-RELATED"/>
    <property type="match status" value="1"/>
</dbReference>
<feature type="region of interest" description="Disordered" evidence="9">
    <location>
        <begin position="136"/>
        <end position="162"/>
    </location>
</feature>
<keyword evidence="5 8" id="KW-0812">Transmembrane</keyword>
<comment type="similarity">
    <text evidence="2 8">Belongs to the 4-toluene sulfonate uptake permease (TSUP) (TC 2.A.102) family.</text>
</comment>
<evidence type="ECO:0000256" key="5">
    <source>
        <dbReference type="ARBA" id="ARBA00022692"/>
    </source>
</evidence>
<feature type="transmembrane region" description="Helical" evidence="8">
    <location>
        <begin position="261"/>
        <end position="278"/>
    </location>
</feature>
<comment type="caution">
    <text evidence="10">The sequence shown here is derived from an EMBL/GenBank/DDBJ whole genome shotgun (WGS) entry which is preliminary data.</text>
</comment>
<evidence type="ECO:0000256" key="9">
    <source>
        <dbReference type="SAM" id="MobiDB-lite"/>
    </source>
</evidence>
<dbReference type="InterPro" id="IPR052017">
    <property type="entry name" value="TSUP"/>
</dbReference>
<evidence type="ECO:0000256" key="7">
    <source>
        <dbReference type="ARBA" id="ARBA00023136"/>
    </source>
</evidence>
<evidence type="ECO:0000256" key="8">
    <source>
        <dbReference type="RuleBase" id="RU363041"/>
    </source>
</evidence>